<reference evidence="3" key="1">
    <citation type="submission" date="2017-11" db="EMBL/GenBank/DDBJ databases">
        <title>The draft genome sequence of Chromatocurvus sp. F02.</title>
        <authorList>
            <person name="Du Z.-J."/>
            <person name="Chang Y.-Q."/>
        </authorList>
    </citation>
    <scope>NUCLEOTIDE SEQUENCE [LARGE SCALE GENOMIC DNA]</scope>
    <source>
        <strain evidence="3">F02</strain>
    </source>
</reference>
<evidence type="ECO:0000313" key="2">
    <source>
        <dbReference type="EMBL" id="PLW84464.1"/>
    </source>
</evidence>
<feature type="transmembrane region" description="Helical" evidence="1">
    <location>
        <begin position="46"/>
        <end position="67"/>
    </location>
</feature>
<evidence type="ECO:0000256" key="1">
    <source>
        <dbReference type="SAM" id="Phobius"/>
    </source>
</evidence>
<organism evidence="2 3">
    <name type="scientific">Kineobactrum sediminis</name>
    <dbReference type="NCBI Taxonomy" id="1905677"/>
    <lineage>
        <taxon>Bacteria</taxon>
        <taxon>Pseudomonadati</taxon>
        <taxon>Pseudomonadota</taxon>
        <taxon>Gammaproteobacteria</taxon>
        <taxon>Cellvibrionales</taxon>
        <taxon>Halieaceae</taxon>
        <taxon>Kineobactrum</taxon>
    </lineage>
</organism>
<evidence type="ECO:0000313" key="3">
    <source>
        <dbReference type="Proteomes" id="UP000234845"/>
    </source>
</evidence>
<dbReference type="EMBL" id="PKLZ01000001">
    <property type="protein sequence ID" value="PLW84464.1"/>
    <property type="molecule type" value="Genomic_DNA"/>
</dbReference>
<keyword evidence="1" id="KW-0472">Membrane</keyword>
<proteinExistence type="predicted"/>
<comment type="caution">
    <text evidence="2">The sequence shown here is derived from an EMBL/GenBank/DDBJ whole genome shotgun (WGS) entry which is preliminary data.</text>
</comment>
<gene>
    <name evidence="2" type="ORF">CWI75_02420</name>
</gene>
<keyword evidence="1" id="KW-1133">Transmembrane helix</keyword>
<keyword evidence="3" id="KW-1185">Reference proteome</keyword>
<protein>
    <submittedName>
        <fullName evidence="2">DUF3094 domain-containing protein</fullName>
    </submittedName>
</protein>
<dbReference type="Pfam" id="PF11293">
    <property type="entry name" value="DUF3094"/>
    <property type="match status" value="1"/>
</dbReference>
<dbReference type="RefSeq" id="WP_101520099.1">
    <property type="nucleotide sequence ID" value="NZ_PKLZ01000001.1"/>
</dbReference>
<keyword evidence="1" id="KW-0812">Transmembrane</keyword>
<accession>A0A2N5Y7T4</accession>
<dbReference type="Proteomes" id="UP000234845">
    <property type="component" value="Unassembled WGS sequence"/>
</dbReference>
<dbReference type="AlphaFoldDB" id="A0A2N5Y7T4"/>
<sequence length="73" mass="8081">MHMSEQNNPAPDAAGEGRLYPEDQAKVDAFVSRGINSVERKPFRPLRLVIVLVAIVTGLSLFSQLLARWAGIY</sequence>
<dbReference type="OrthoDB" id="6198446at2"/>
<name>A0A2N5Y7T4_9GAMM</name>
<dbReference type="InterPro" id="IPR021444">
    <property type="entry name" value="DUF3094"/>
</dbReference>